<gene>
    <name evidence="1" type="primary">sdcS_1</name>
    <name evidence="1" type="ORF">FVB9532_00269</name>
</gene>
<name>A0AC61Y4D1_9FLAO</name>
<accession>A0AC61Y4D1</accession>
<comment type="caution">
    <text evidence="1">The sequence shown here is derived from an EMBL/GenBank/DDBJ whole genome shotgun (WGS) entry which is preliminary data.</text>
</comment>
<dbReference type="EMBL" id="CABVMM010000001">
    <property type="protein sequence ID" value="VVU99019.1"/>
    <property type="molecule type" value="Genomic_DNA"/>
</dbReference>
<organism evidence="1 2">
    <name type="scientific">Mesonia oceanica</name>
    <dbReference type="NCBI Taxonomy" id="2687242"/>
    <lineage>
        <taxon>Bacteria</taxon>
        <taxon>Pseudomonadati</taxon>
        <taxon>Bacteroidota</taxon>
        <taxon>Flavobacteriia</taxon>
        <taxon>Flavobacteriales</taxon>
        <taxon>Flavobacteriaceae</taxon>
        <taxon>Mesonia</taxon>
    </lineage>
</organism>
<protein>
    <submittedName>
        <fullName evidence="1">Sodium-dependent dicarboxylate transporter SdcS</fullName>
    </submittedName>
</protein>
<proteinExistence type="predicted"/>
<reference evidence="1" key="1">
    <citation type="submission" date="2019-09" db="EMBL/GenBank/DDBJ databases">
        <authorList>
            <person name="Rodrigo-Torres L."/>
            <person name="Arahal R. D."/>
            <person name="Lucena T."/>
        </authorList>
    </citation>
    <scope>NUCLEOTIDE SEQUENCE</scope>
    <source>
        <strain evidence="1">ISS653</strain>
    </source>
</reference>
<keyword evidence="2" id="KW-1185">Reference proteome</keyword>
<evidence type="ECO:0000313" key="1">
    <source>
        <dbReference type="EMBL" id="VVU99019.1"/>
    </source>
</evidence>
<evidence type="ECO:0000313" key="2">
    <source>
        <dbReference type="Proteomes" id="UP000356253"/>
    </source>
</evidence>
<sequence>MFNNLKEKSGLLATVLGPLVFIIIQSTNAPEGLSPEGFNLLGITLWMAIWWVFEAVPIAVTALLPVILFPLFGILPIQEATEQYGHKYVFLYMGGFILAIAIERWNLHRRIALQIIKAIGSKASYLILGFMVATAFLSMWISNTATTVMMLPIAIAITNQIKQNSAENKSTSYFSKALMLGIAYSASIGGIATLIGTPPNLVLAGVLENTYGVKISFFDWMKFALPVSVILLMICWKYLTSFAFKLKDLKFINSKEQINGMLKEIGKISYEEKAVGLIFLLAALGWIFRSLLEKVIPGLDDTIIAIGAAILLFLIPTKKRNRKLLTWDEAVKIPWGIIILFGGGMALAEGFTSTGLANWIAGKITLFEGVSLIVLILVLSAMVNFLTEVTSNLATTAMLLPILAPVALSFNVHP</sequence>
<dbReference type="Proteomes" id="UP000356253">
    <property type="component" value="Unassembled WGS sequence"/>
</dbReference>